<keyword evidence="2" id="KW-1185">Reference proteome</keyword>
<protein>
    <submittedName>
        <fullName evidence="1">Uncharacterized protein</fullName>
    </submittedName>
</protein>
<organism evidence="1 2">
    <name type="scientific">Fusarium falciforme</name>
    <dbReference type="NCBI Taxonomy" id="195108"/>
    <lineage>
        <taxon>Eukaryota</taxon>
        <taxon>Fungi</taxon>
        <taxon>Dikarya</taxon>
        <taxon>Ascomycota</taxon>
        <taxon>Pezizomycotina</taxon>
        <taxon>Sordariomycetes</taxon>
        <taxon>Hypocreomycetidae</taxon>
        <taxon>Hypocreales</taxon>
        <taxon>Nectriaceae</taxon>
        <taxon>Fusarium</taxon>
        <taxon>Fusarium solani species complex</taxon>
    </lineage>
</organism>
<name>A0A9W8RIJ4_9HYPO</name>
<accession>A0A9W8RIJ4</accession>
<comment type="caution">
    <text evidence="1">The sequence shown here is derived from an EMBL/GenBank/DDBJ whole genome shotgun (WGS) entry which is preliminary data.</text>
</comment>
<evidence type="ECO:0000313" key="2">
    <source>
        <dbReference type="Proteomes" id="UP001152087"/>
    </source>
</evidence>
<sequence length="106" mass="11609">MEPRPGQDGQDETPSTADASWLARCITTTGTVSHVPLPVLSLQTRTNSLLHLLLTKTYIYYFSPFPPLLESWFILETAEIQSIHPSSTVESGASPSCIASHILRLA</sequence>
<gene>
    <name evidence="1" type="ORF">NW755_000046</name>
</gene>
<dbReference type="EMBL" id="JAOQAV010000001">
    <property type="protein sequence ID" value="KAJ4197354.1"/>
    <property type="molecule type" value="Genomic_DNA"/>
</dbReference>
<dbReference type="Proteomes" id="UP001152087">
    <property type="component" value="Unassembled WGS sequence"/>
</dbReference>
<proteinExistence type="predicted"/>
<dbReference type="AlphaFoldDB" id="A0A9W8RIJ4"/>
<evidence type="ECO:0000313" key="1">
    <source>
        <dbReference type="EMBL" id="KAJ4197354.1"/>
    </source>
</evidence>
<dbReference type="OrthoDB" id="10438034at2759"/>
<reference evidence="1" key="1">
    <citation type="submission" date="2022-09" db="EMBL/GenBank/DDBJ databases">
        <title>Fusarium specimens isolated from Avocado Roots.</title>
        <authorList>
            <person name="Stajich J."/>
            <person name="Roper C."/>
            <person name="Heimlech-Rivalta G."/>
        </authorList>
    </citation>
    <scope>NUCLEOTIDE SEQUENCE</scope>
    <source>
        <strain evidence="1">A02</strain>
    </source>
</reference>